<proteinExistence type="predicted"/>
<dbReference type="AlphaFoldDB" id="A0A918MG34"/>
<dbReference type="RefSeq" id="WP_191878397.1">
    <property type="nucleotide sequence ID" value="NZ_BMTD01000032.1"/>
</dbReference>
<evidence type="ECO:0000313" key="2">
    <source>
        <dbReference type="Proteomes" id="UP000618795"/>
    </source>
</evidence>
<protein>
    <submittedName>
        <fullName evidence="1">Uncharacterized protein</fullName>
    </submittedName>
</protein>
<dbReference type="Proteomes" id="UP000618795">
    <property type="component" value="Unassembled WGS sequence"/>
</dbReference>
<sequence length="106" mass="11036">MPHLSKDYEVKNLPDQENGFSWNLTGESLSVFGACPECAGEMEQPVPHLIPGAVAKGRRGGGASADEVPGRVYMQCACAYPHRGDADETGGCGAAWTAVRSTGGTP</sequence>
<dbReference type="EMBL" id="BMTD01000032">
    <property type="protein sequence ID" value="GGV27771.1"/>
    <property type="molecule type" value="Genomic_DNA"/>
</dbReference>
<reference evidence="1" key="2">
    <citation type="submission" date="2020-09" db="EMBL/GenBank/DDBJ databases">
        <authorList>
            <person name="Sun Q."/>
            <person name="Ohkuma M."/>
        </authorList>
    </citation>
    <scope>NUCLEOTIDE SEQUENCE</scope>
    <source>
        <strain evidence="1">JCM 4369</strain>
    </source>
</reference>
<reference evidence="1" key="1">
    <citation type="journal article" date="2014" name="Int. J. Syst. Evol. Microbiol.">
        <title>Complete genome sequence of Corynebacterium casei LMG S-19264T (=DSM 44701T), isolated from a smear-ripened cheese.</title>
        <authorList>
            <consortium name="US DOE Joint Genome Institute (JGI-PGF)"/>
            <person name="Walter F."/>
            <person name="Albersmeier A."/>
            <person name="Kalinowski J."/>
            <person name="Ruckert C."/>
        </authorList>
    </citation>
    <scope>NUCLEOTIDE SEQUENCE</scope>
    <source>
        <strain evidence="1">JCM 4369</strain>
    </source>
</reference>
<accession>A0A918MG34</accession>
<gene>
    <name evidence="1" type="ORF">GCM10010260_80360</name>
</gene>
<name>A0A918MG34_9ACTN</name>
<keyword evidence="2" id="KW-1185">Reference proteome</keyword>
<comment type="caution">
    <text evidence="1">The sequence shown here is derived from an EMBL/GenBank/DDBJ whole genome shotgun (WGS) entry which is preliminary data.</text>
</comment>
<evidence type="ECO:0000313" key="1">
    <source>
        <dbReference type="EMBL" id="GGV27771.1"/>
    </source>
</evidence>
<organism evidence="1 2">
    <name type="scientific">Streptomyces filipinensis</name>
    <dbReference type="NCBI Taxonomy" id="66887"/>
    <lineage>
        <taxon>Bacteria</taxon>
        <taxon>Bacillati</taxon>
        <taxon>Actinomycetota</taxon>
        <taxon>Actinomycetes</taxon>
        <taxon>Kitasatosporales</taxon>
        <taxon>Streptomycetaceae</taxon>
        <taxon>Streptomyces</taxon>
    </lineage>
</organism>